<dbReference type="Pfam" id="PF00561">
    <property type="entry name" value="Abhydrolase_1"/>
    <property type="match status" value="1"/>
</dbReference>
<dbReference type="Gene3D" id="3.40.50.1820">
    <property type="entry name" value="alpha/beta hydrolase"/>
    <property type="match status" value="1"/>
</dbReference>
<dbReference type="PROSITE" id="PS51257">
    <property type="entry name" value="PROKAR_LIPOPROTEIN"/>
    <property type="match status" value="1"/>
</dbReference>
<evidence type="ECO:0000256" key="3">
    <source>
        <dbReference type="ARBA" id="ARBA00022801"/>
    </source>
</evidence>
<dbReference type="AlphaFoldDB" id="A0A8J3Y5E7"/>
<sequence>MSRLRRLLLAVPLTAALLAGGCVVPVVAPAEEPGGDGVRVPPPAAAPGTAAWRPCPEVPEEVIGRGASGMTYECATVTVPQDWSAPPGGATYEIALLRARARDQRDRIGSLLVNPGGPGASGVDTAVYLSFGAALGGLPADVTRRFDIVGFDPRGVGRSSPVECISDADQDASFAADPDPVSQAEFDRVADLQERIAARCGTAYAGRLQTYSTEQAAHDMEAIRTAVGDEKLTYLGYSYGTLLGATYAQLYPRNIRALVLDGAIDPAQGPVAGAERQAQGFERAFTNFAAWCASTPGRCPVAPDARAALTAALAAAERAPVRASDGRLVTSGWVFYGVVASLYVQDSWRPLAVALADLARGDGDGILALADAYADRDEKGQYTNMFDANLVVNCADAPAGVTAAEVRRLQAEWRATYPLFGAPLAVGMLPCVFWPGERDPYPTGAAEGAPPILVVGTTGDPATPYENTQKLADMLGTGQVLTWEGEGHTAYADTPCITAAVNAYLIDLVVPRPGLRCPAR</sequence>
<evidence type="ECO:0000259" key="5">
    <source>
        <dbReference type="Pfam" id="PF00561"/>
    </source>
</evidence>
<dbReference type="InterPro" id="IPR051601">
    <property type="entry name" value="Serine_prot/Carboxylest_S33"/>
</dbReference>
<comment type="caution">
    <text evidence="6">The sequence shown here is derived from an EMBL/GenBank/DDBJ whole genome shotgun (WGS) entry which is preliminary data.</text>
</comment>
<dbReference type="RefSeq" id="WP_370872089.1">
    <property type="nucleotide sequence ID" value="NZ_BAAAGJ010000005.1"/>
</dbReference>
<evidence type="ECO:0000313" key="6">
    <source>
        <dbReference type="EMBL" id="GIJ01703.1"/>
    </source>
</evidence>
<dbReference type="EMBL" id="BOOY01000005">
    <property type="protein sequence ID" value="GIJ01703.1"/>
    <property type="molecule type" value="Genomic_DNA"/>
</dbReference>
<reference evidence="6" key="1">
    <citation type="submission" date="2021-01" db="EMBL/GenBank/DDBJ databases">
        <title>Whole genome shotgun sequence of Spirilliplanes yamanashiensis NBRC 15828.</title>
        <authorList>
            <person name="Komaki H."/>
            <person name="Tamura T."/>
        </authorList>
    </citation>
    <scope>NUCLEOTIDE SEQUENCE</scope>
    <source>
        <strain evidence="6">NBRC 15828</strain>
    </source>
</reference>
<evidence type="ECO:0000256" key="1">
    <source>
        <dbReference type="ARBA" id="ARBA00010088"/>
    </source>
</evidence>
<dbReference type="Proteomes" id="UP000652013">
    <property type="component" value="Unassembled WGS sequence"/>
</dbReference>
<gene>
    <name evidence="6" type="ORF">Sya03_10550</name>
</gene>
<organism evidence="6 7">
    <name type="scientific">Spirilliplanes yamanashiensis</name>
    <dbReference type="NCBI Taxonomy" id="42233"/>
    <lineage>
        <taxon>Bacteria</taxon>
        <taxon>Bacillati</taxon>
        <taxon>Actinomycetota</taxon>
        <taxon>Actinomycetes</taxon>
        <taxon>Micromonosporales</taxon>
        <taxon>Micromonosporaceae</taxon>
        <taxon>Spirilliplanes</taxon>
    </lineage>
</organism>
<dbReference type="PANTHER" id="PTHR43248:SF29">
    <property type="entry name" value="TRIPEPTIDYL AMINOPEPTIDASE"/>
    <property type="match status" value="1"/>
</dbReference>
<dbReference type="InterPro" id="IPR000073">
    <property type="entry name" value="AB_hydrolase_1"/>
</dbReference>
<name>A0A8J3Y5E7_9ACTN</name>
<feature type="chain" id="PRO_5035150629" evidence="4">
    <location>
        <begin position="31"/>
        <end position="520"/>
    </location>
</feature>
<evidence type="ECO:0000256" key="2">
    <source>
        <dbReference type="ARBA" id="ARBA00022729"/>
    </source>
</evidence>
<accession>A0A8J3Y5E7</accession>
<protein>
    <submittedName>
        <fullName evidence="6">Proteinase</fullName>
    </submittedName>
</protein>
<keyword evidence="3" id="KW-0378">Hydrolase</keyword>
<comment type="similarity">
    <text evidence="1">Belongs to the peptidase S33 family.</text>
</comment>
<evidence type="ECO:0000313" key="7">
    <source>
        <dbReference type="Proteomes" id="UP000652013"/>
    </source>
</evidence>
<feature type="signal peptide" evidence="4">
    <location>
        <begin position="1"/>
        <end position="30"/>
    </location>
</feature>
<dbReference type="PANTHER" id="PTHR43248">
    <property type="entry name" value="2-SUCCINYL-6-HYDROXY-2,4-CYCLOHEXADIENE-1-CARBOXYLATE SYNTHASE"/>
    <property type="match status" value="1"/>
</dbReference>
<evidence type="ECO:0000256" key="4">
    <source>
        <dbReference type="SAM" id="SignalP"/>
    </source>
</evidence>
<feature type="domain" description="AB hydrolase-1" evidence="5">
    <location>
        <begin position="111"/>
        <end position="492"/>
    </location>
</feature>
<dbReference type="GO" id="GO:0016787">
    <property type="term" value="F:hydrolase activity"/>
    <property type="evidence" value="ECO:0007669"/>
    <property type="project" value="UniProtKB-KW"/>
</dbReference>
<keyword evidence="2 4" id="KW-0732">Signal</keyword>
<dbReference type="InterPro" id="IPR029058">
    <property type="entry name" value="AB_hydrolase_fold"/>
</dbReference>
<dbReference type="SUPFAM" id="SSF53474">
    <property type="entry name" value="alpha/beta-Hydrolases"/>
    <property type="match status" value="1"/>
</dbReference>
<keyword evidence="7" id="KW-1185">Reference proteome</keyword>
<proteinExistence type="inferred from homology"/>